<keyword evidence="3" id="KW-1185">Reference proteome</keyword>
<evidence type="ECO:0008006" key="4">
    <source>
        <dbReference type="Google" id="ProtNLM"/>
    </source>
</evidence>
<protein>
    <recommendedName>
        <fullName evidence="4">Secreted protein</fullName>
    </recommendedName>
</protein>
<feature type="chain" id="PRO_5040134353" description="Secreted protein" evidence="1">
    <location>
        <begin position="32"/>
        <end position="75"/>
    </location>
</feature>
<evidence type="ECO:0000313" key="2">
    <source>
        <dbReference type="EMBL" id="KAF9149730.1"/>
    </source>
</evidence>
<keyword evidence="1" id="KW-0732">Signal</keyword>
<proteinExistence type="predicted"/>
<name>A0A9P5VA39_9FUNG</name>
<comment type="caution">
    <text evidence="2">The sequence shown here is derived from an EMBL/GenBank/DDBJ whole genome shotgun (WGS) entry which is preliminary data.</text>
</comment>
<organism evidence="2 3">
    <name type="scientific">Linnemannia schmuckeri</name>
    <dbReference type="NCBI Taxonomy" id="64567"/>
    <lineage>
        <taxon>Eukaryota</taxon>
        <taxon>Fungi</taxon>
        <taxon>Fungi incertae sedis</taxon>
        <taxon>Mucoromycota</taxon>
        <taxon>Mortierellomycotina</taxon>
        <taxon>Mortierellomycetes</taxon>
        <taxon>Mortierellales</taxon>
        <taxon>Mortierellaceae</taxon>
        <taxon>Linnemannia</taxon>
    </lineage>
</organism>
<dbReference type="EMBL" id="JAAAUQ010000493">
    <property type="protein sequence ID" value="KAF9149730.1"/>
    <property type="molecule type" value="Genomic_DNA"/>
</dbReference>
<dbReference type="AlphaFoldDB" id="A0A9P5VA39"/>
<feature type="signal peptide" evidence="1">
    <location>
        <begin position="1"/>
        <end position="31"/>
    </location>
</feature>
<reference evidence="2" key="1">
    <citation type="journal article" date="2020" name="Fungal Divers.">
        <title>Resolving the Mortierellaceae phylogeny through synthesis of multi-gene phylogenetics and phylogenomics.</title>
        <authorList>
            <person name="Vandepol N."/>
            <person name="Liber J."/>
            <person name="Desiro A."/>
            <person name="Na H."/>
            <person name="Kennedy M."/>
            <person name="Barry K."/>
            <person name="Grigoriev I.V."/>
            <person name="Miller A.N."/>
            <person name="O'Donnell K."/>
            <person name="Stajich J.E."/>
            <person name="Bonito G."/>
        </authorList>
    </citation>
    <scope>NUCLEOTIDE SEQUENCE</scope>
    <source>
        <strain evidence="2">NRRL 6426</strain>
    </source>
</reference>
<evidence type="ECO:0000256" key="1">
    <source>
        <dbReference type="SAM" id="SignalP"/>
    </source>
</evidence>
<dbReference type="OrthoDB" id="10410602at2759"/>
<feature type="non-terminal residue" evidence="2">
    <location>
        <position position="75"/>
    </location>
</feature>
<sequence>MKFNYSPLLSVFALLALLALTGTNLNGHVSAAPVPVIPIYISDDGPIGPRVIEIPDDQISPIEPEAPTQSVDNRK</sequence>
<evidence type="ECO:0000313" key="3">
    <source>
        <dbReference type="Proteomes" id="UP000748756"/>
    </source>
</evidence>
<accession>A0A9P5VA39</accession>
<dbReference type="Proteomes" id="UP000748756">
    <property type="component" value="Unassembled WGS sequence"/>
</dbReference>
<gene>
    <name evidence="2" type="ORF">BG015_008445</name>
</gene>